<dbReference type="EMBL" id="SJPJ01000001">
    <property type="protein sequence ID" value="TWT78983.1"/>
    <property type="molecule type" value="Genomic_DNA"/>
</dbReference>
<dbReference type="RefSeq" id="WP_146394180.1">
    <property type="nucleotide sequence ID" value="NZ_SJPJ01000001.1"/>
</dbReference>
<evidence type="ECO:0000313" key="1">
    <source>
        <dbReference type="EMBL" id="TWT78983.1"/>
    </source>
</evidence>
<accession>A0A5C5YWQ5</accession>
<organism evidence="1 2">
    <name type="scientific">Novipirellula herctigrandis</name>
    <dbReference type="NCBI Taxonomy" id="2527986"/>
    <lineage>
        <taxon>Bacteria</taxon>
        <taxon>Pseudomonadati</taxon>
        <taxon>Planctomycetota</taxon>
        <taxon>Planctomycetia</taxon>
        <taxon>Pirellulales</taxon>
        <taxon>Pirellulaceae</taxon>
        <taxon>Novipirellula</taxon>
    </lineage>
</organism>
<proteinExistence type="predicted"/>
<dbReference type="OrthoDB" id="267234at2"/>
<evidence type="ECO:0000313" key="2">
    <source>
        <dbReference type="Proteomes" id="UP000315010"/>
    </source>
</evidence>
<protein>
    <submittedName>
        <fullName evidence="1">Uncharacterized protein</fullName>
    </submittedName>
</protein>
<reference evidence="1 2" key="1">
    <citation type="submission" date="2019-02" db="EMBL/GenBank/DDBJ databases">
        <title>Deep-cultivation of Planctomycetes and their phenomic and genomic characterization uncovers novel biology.</title>
        <authorList>
            <person name="Wiegand S."/>
            <person name="Jogler M."/>
            <person name="Boedeker C."/>
            <person name="Pinto D."/>
            <person name="Vollmers J."/>
            <person name="Rivas-Marin E."/>
            <person name="Kohn T."/>
            <person name="Peeters S.H."/>
            <person name="Heuer A."/>
            <person name="Rast P."/>
            <person name="Oberbeckmann S."/>
            <person name="Bunk B."/>
            <person name="Jeske O."/>
            <person name="Meyerdierks A."/>
            <person name="Storesund J.E."/>
            <person name="Kallscheuer N."/>
            <person name="Luecker S."/>
            <person name="Lage O.M."/>
            <person name="Pohl T."/>
            <person name="Merkel B.J."/>
            <person name="Hornburger P."/>
            <person name="Mueller R.-W."/>
            <person name="Bruemmer F."/>
            <person name="Labrenz M."/>
            <person name="Spormann A.M."/>
            <person name="Op Den Camp H."/>
            <person name="Overmann J."/>
            <person name="Amann R."/>
            <person name="Jetten M.S.M."/>
            <person name="Mascher T."/>
            <person name="Medema M.H."/>
            <person name="Devos D.P."/>
            <person name="Kaster A.-K."/>
            <person name="Ovreas L."/>
            <person name="Rohde M."/>
            <person name="Galperin M.Y."/>
            <person name="Jogler C."/>
        </authorList>
    </citation>
    <scope>NUCLEOTIDE SEQUENCE [LARGE SCALE GENOMIC DNA]</scope>
    <source>
        <strain evidence="1 2">CA13</strain>
    </source>
</reference>
<gene>
    <name evidence="1" type="ORF">CA13_03800</name>
</gene>
<sequence>MATSNVRNIDSLVALHSGVVRFAADMDKTLQEIRSYVHRTQEYFTSTQPAYWRHESELAERELNEARDNLANKRAAVRAADRPAATEAAARVKKAERRVRLCDEKRRAIRSVAAEVSKACDDLFGPLADVGNHSETVLPEAARELSSLIHQLRLYAEEAKQSD</sequence>
<comment type="caution">
    <text evidence="1">The sequence shown here is derived from an EMBL/GenBank/DDBJ whole genome shotgun (WGS) entry which is preliminary data.</text>
</comment>
<keyword evidence="2" id="KW-1185">Reference proteome</keyword>
<dbReference type="AlphaFoldDB" id="A0A5C5YWQ5"/>
<name>A0A5C5YWQ5_9BACT</name>
<dbReference type="Proteomes" id="UP000315010">
    <property type="component" value="Unassembled WGS sequence"/>
</dbReference>